<dbReference type="PANTHER" id="PTHR42731">
    <property type="entry name" value="SLL1084 PROTEIN"/>
    <property type="match status" value="1"/>
</dbReference>
<dbReference type="PROSITE" id="PS51918">
    <property type="entry name" value="RADICAL_SAM"/>
    <property type="match status" value="1"/>
</dbReference>
<protein>
    <submittedName>
        <fullName evidence="3">TIGR03960 family B12-binding radical SAM protein</fullName>
    </submittedName>
</protein>
<dbReference type="GO" id="GO:0003824">
    <property type="term" value="F:catalytic activity"/>
    <property type="evidence" value="ECO:0007669"/>
    <property type="project" value="InterPro"/>
</dbReference>
<dbReference type="InterPro" id="IPR018768">
    <property type="entry name" value="DUF2344"/>
</dbReference>
<evidence type="ECO:0000259" key="2">
    <source>
        <dbReference type="PROSITE" id="PS51918"/>
    </source>
</evidence>
<evidence type="ECO:0000313" key="4">
    <source>
        <dbReference type="Proteomes" id="UP000807850"/>
    </source>
</evidence>
<dbReference type="CDD" id="cd01335">
    <property type="entry name" value="Radical_SAM"/>
    <property type="match status" value="1"/>
</dbReference>
<dbReference type="PANTHER" id="PTHR42731:SF1">
    <property type="entry name" value="RADICAL SAM DOMAIN PROTEIN"/>
    <property type="match status" value="1"/>
</dbReference>
<dbReference type="Pfam" id="PF10105">
    <property type="entry name" value="DUF2344"/>
    <property type="match status" value="1"/>
</dbReference>
<feature type="domain" description="Radical SAM core" evidence="2">
    <location>
        <begin position="256"/>
        <end position="489"/>
    </location>
</feature>
<gene>
    <name evidence="3" type="ORF">HY076_05055</name>
</gene>
<comment type="caution">
    <text evidence="3">The sequence shown here is derived from an EMBL/GenBank/DDBJ whole genome shotgun (WGS) entry which is preliminary data.</text>
</comment>
<dbReference type="Pfam" id="PF04055">
    <property type="entry name" value="Radical_SAM"/>
    <property type="match status" value="1"/>
</dbReference>
<dbReference type="SFLD" id="SFLDG01082">
    <property type="entry name" value="B12-binding_domain_containing"/>
    <property type="match status" value="1"/>
</dbReference>
<sequence>MSVAVSERIQHQLLPRVSKPNRYLGNALHAPKKPLAAAAVRALMAFPDAYEIGLSNIGIRIIHHILNRREDTAAELVFAPWPDAEAEMRRLGLPLFSLESHAPASEFDLIGFSLQYELQYTNVLMMLELAGLPLRTVERDARHPLVIAGGAQAFSPEPMAEFIDAFVIGDGEEVIHRVVDLVGRAKRERWSRPHLLAALAHVRGVYVPSGYATRATSEGWLAPVARPGFPSRVESAWVQELKPEYYPAAPLLPIGEITHDRLSVEIMRGCTRGCRFCQAGMINRPVREKPAQQVLEEVLRGLQATGLEEVSLVSLSSTDHTQIIDQVNALADALCASRVQFSLPSTRPDNVPLEVARRVAQQRKGSITLAPEAGSQRMRDVINKNHTEDELLQSVATAAREGYTGAKLYFMCGLPGENDDDLRAILDLAQKAWQRARREGARNFRITVSVSPHVPKPHTPFAWAEQVSTAELNRRLGLLREAARGTSVQLKYRDAETSLLEGVFTRGDRRLGAAVEAAYRRGCRFDAWSEHLRFATWMEVLRGLGIDPERYLEERSTEAEQPWDVVQSPVTKKFLVREKVRADRAAITEDCRLEDVCFSCGVSECPQRPWVKTPLPPVDLARARAAVGPSAFGRRTRARQTLPVMPPRNGVHHGANGAAHAPAGPAAPSGVATSTRFRIVFEKAAGMRFTSHLDLMRTWERSLRRSELPLAFTQGHHPHLKMSFGPPLPLGYRSRAEVFDLEFSRPPATDLVERLNAVLPDGLRVLASRPILFKTLSLMSELEGASYRVRFPEGYLAEAGLTPDALIEGLASRVPELLRREHVIVRRKSEDKAREFDARPSIVALESLAEASPIALDAHIRFTPRAVVRPEELVAILIPPGDVRTLDVERIALWAEVGGRRLDPLGLLGPRS</sequence>
<dbReference type="InterPro" id="IPR007197">
    <property type="entry name" value="rSAM"/>
</dbReference>
<evidence type="ECO:0000313" key="3">
    <source>
        <dbReference type="EMBL" id="MBI3539620.1"/>
    </source>
</evidence>
<evidence type="ECO:0000256" key="1">
    <source>
        <dbReference type="SAM" id="MobiDB-lite"/>
    </source>
</evidence>
<dbReference type="EMBL" id="JACQAY010000157">
    <property type="protein sequence ID" value="MBI3539620.1"/>
    <property type="molecule type" value="Genomic_DNA"/>
</dbReference>
<dbReference type="SUPFAM" id="SSF102114">
    <property type="entry name" value="Radical SAM enzymes"/>
    <property type="match status" value="1"/>
</dbReference>
<dbReference type="Proteomes" id="UP000807850">
    <property type="component" value="Unassembled WGS sequence"/>
</dbReference>
<organism evidence="3 4">
    <name type="scientific">Eiseniibacteriota bacterium</name>
    <dbReference type="NCBI Taxonomy" id="2212470"/>
    <lineage>
        <taxon>Bacteria</taxon>
        <taxon>Candidatus Eiseniibacteriota</taxon>
    </lineage>
</organism>
<dbReference type="SMART" id="SM00729">
    <property type="entry name" value="Elp3"/>
    <property type="match status" value="1"/>
</dbReference>
<feature type="compositionally biased region" description="Low complexity" evidence="1">
    <location>
        <begin position="652"/>
        <end position="667"/>
    </location>
</feature>
<dbReference type="InterPro" id="IPR006638">
    <property type="entry name" value="Elp3/MiaA/NifB-like_rSAM"/>
</dbReference>
<dbReference type="InterPro" id="IPR023862">
    <property type="entry name" value="CHP03960_rSAM"/>
</dbReference>
<dbReference type="Gene3D" id="3.80.30.20">
    <property type="entry name" value="tm_1862 like domain"/>
    <property type="match status" value="1"/>
</dbReference>
<feature type="region of interest" description="Disordered" evidence="1">
    <location>
        <begin position="643"/>
        <end position="667"/>
    </location>
</feature>
<proteinExistence type="predicted"/>
<dbReference type="GO" id="GO:0051536">
    <property type="term" value="F:iron-sulfur cluster binding"/>
    <property type="evidence" value="ECO:0007669"/>
    <property type="project" value="InterPro"/>
</dbReference>
<reference evidence="3" key="1">
    <citation type="submission" date="2020-07" db="EMBL/GenBank/DDBJ databases">
        <title>Huge and variable diversity of episymbiotic CPR bacteria and DPANN archaea in groundwater ecosystems.</title>
        <authorList>
            <person name="He C.Y."/>
            <person name="Keren R."/>
            <person name="Whittaker M."/>
            <person name="Farag I.F."/>
            <person name="Doudna J."/>
            <person name="Cate J.H.D."/>
            <person name="Banfield J.F."/>
        </authorList>
    </citation>
    <scope>NUCLEOTIDE SEQUENCE</scope>
    <source>
        <strain evidence="3">NC_groundwater_928_Pr1_S-0.2um_72_17</strain>
    </source>
</reference>
<dbReference type="InterPro" id="IPR023404">
    <property type="entry name" value="rSAM_horseshoe"/>
</dbReference>
<dbReference type="InterPro" id="IPR058240">
    <property type="entry name" value="rSAM_sf"/>
</dbReference>
<dbReference type="SFLD" id="SFLDS00029">
    <property type="entry name" value="Radical_SAM"/>
    <property type="match status" value="1"/>
</dbReference>
<dbReference type="Pfam" id="PF19864">
    <property type="entry name" value="Radical_SAM_N2"/>
    <property type="match status" value="1"/>
</dbReference>
<dbReference type="NCBIfam" id="TIGR03936">
    <property type="entry name" value="sam_1_link_chp"/>
    <property type="match status" value="1"/>
</dbReference>
<dbReference type="AlphaFoldDB" id="A0A9D6L9S5"/>
<accession>A0A9D6L9S5</accession>
<dbReference type="NCBIfam" id="TIGR03960">
    <property type="entry name" value="rSAM_fuse_unch"/>
    <property type="match status" value="1"/>
</dbReference>
<name>A0A9D6L9S5_UNCEI</name>
<dbReference type="InterPro" id="IPR045784">
    <property type="entry name" value="Radical_SAM_N2"/>
</dbReference>